<dbReference type="RefSeq" id="WP_084275737.1">
    <property type="nucleotide sequence ID" value="NZ_AP026671.1"/>
</dbReference>
<dbReference type="PROSITE" id="PS51740">
    <property type="entry name" value="SPOVT_ABRB"/>
    <property type="match status" value="1"/>
</dbReference>
<accession>A0A1W1WTJ0</accession>
<dbReference type="InterPro" id="IPR007159">
    <property type="entry name" value="SpoVT-AbrB_dom"/>
</dbReference>
<keyword evidence="1" id="KW-0238">DNA-binding</keyword>
<dbReference type="Gene3D" id="2.10.260.10">
    <property type="match status" value="1"/>
</dbReference>
<evidence type="ECO:0000259" key="2">
    <source>
        <dbReference type="PROSITE" id="PS51740"/>
    </source>
</evidence>
<organism evidence="3 4">
    <name type="scientific">Nitratiruptor tergarcus DSM 16512</name>
    <dbReference type="NCBI Taxonomy" id="1069081"/>
    <lineage>
        <taxon>Bacteria</taxon>
        <taxon>Pseudomonadati</taxon>
        <taxon>Campylobacterota</taxon>
        <taxon>Epsilonproteobacteria</taxon>
        <taxon>Nautiliales</taxon>
        <taxon>Nitratiruptoraceae</taxon>
        <taxon>Nitratiruptor</taxon>
    </lineage>
</organism>
<dbReference type="GO" id="GO:0003677">
    <property type="term" value="F:DNA binding"/>
    <property type="evidence" value="ECO:0007669"/>
    <property type="project" value="UniProtKB-UniRule"/>
</dbReference>
<dbReference type="GO" id="GO:0097351">
    <property type="term" value="F:toxin sequestering activity"/>
    <property type="evidence" value="ECO:0007669"/>
    <property type="project" value="InterPro"/>
</dbReference>
<dbReference type="PANTHER" id="PTHR40516">
    <property type="entry name" value="ANTITOXIN CHPS-RELATED"/>
    <property type="match status" value="1"/>
</dbReference>
<evidence type="ECO:0000256" key="1">
    <source>
        <dbReference type="PROSITE-ProRule" id="PRU01076"/>
    </source>
</evidence>
<dbReference type="Proteomes" id="UP000192602">
    <property type="component" value="Unassembled WGS sequence"/>
</dbReference>
<reference evidence="4" key="1">
    <citation type="submission" date="2017-04" db="EMBL/GenBank/DDBJ databases">
        <authorList>
            <person name="Varghese N."/>
            <person name="Submissions S."/>
        </authorList>
    </citation>
    <scope>NUCLEOTIDE SEQUENCE [LARGE SCALE GENOMIC DNA]</scope>
    <source>
        <strain evidence="4">DSM 16512</strain>
    </source>
</reference>
<dbReference type="OrthoDB" id="9795766at2"/>
<name>A0A1W1WTJ0_9BACT</name>
<dbReference type="InterPro" id="IPR037914">
    <property type="entry name" value="SpoVT-AbrB_sf"/>
</dbReference>
<dbReference type="AlphaFoldDB" id="A0A1W1WTJ0"/>
<protein>
    <submittedName>
        <fullName evidence="3">Antitoxin MazE</fullName>
    </submittedName>
</protein>
<dbReference type="STRING" id="1069081.SAMN05660197_1325"/>
<evidence type="ECO:0000313" key="4">
    <source>
        <dbReference type="Proteomes" id="UP000192602"/>
    </source>
</evidence>
<dbReference type="EMBL" id="FWWZ01000001">
    <property type="protein sequence ID" value="SMC09512.1"/>
    <property type="molecule type" value="Genomic_DNA"/>
</dbReference>
<dbReference type="SUPFAM" id="SSF89447">
    <property type="entry name" value="AbrB/MazE/MraZ-like"/>
    <property type="match status" value="1"/>
</dbReference>
<dbReference type="InterPro" id="IPR039052">
    <property type="entry name" value="Antitox_PemI-like"/>
</dbReference>
<gene>
    <name evidence="3" type="ORF">SAMN05660197_1325</name>
</gene>
<dbReference type="Pfam" id="PF04014">
    <property type="entry name" value="MazE_antitoxin"/>
    <property type="match status" value="1"/>
</dbReference>
<dbReference type="PANTHER" id="PTHR40516:SF1">
    <property type="entry name" value="ANTITOXIN CHPS-RELATED"/>
    <property type="match status" value="1"/>
</dbReference>
<evidence type="ECO:0000313" key="3">
    <source>
        <dbReference type="EMBL" id="SMC09512.1"/>
    </source>
</evidence>
<feature type="domain" description="SpoVT-AbrB" evidence="2">
    <location>
        <begin position="3"/>
        <end position="48"/>
    </location>
</feature>
<sequence>MTVKINKWGNSYGIRLSKQILKSLNLQENSEIDIEIRDGKIILTPKKSLQSLLSQITPQNVHHEIDFGDI</sequence>
<keyword evidence="4" id="KW-1185">Reference proteome</keyword>
<proteinExistence type="predicted"/>
<dbReference type="SMART" id="SM00966">
    <property type="entry name" value="SpoVT_AbrB"/>
    <property type="match status" value="1"/>
</dbReference>